<comment type="caution">
    <text evidence="1">The sequence shown here is derived from an EMBL/GenBank/DDBJ whole genome shotgun (WGS) entry which is preliminary data.</text>
</comment>
<name>A0ABP3YLU3_9BACT</name>
<sequence>MDDSIRPLDLNLWLDVDLIRQQNFLKSQFISILEAVANSVPLRDLEGISPRVRSSKISKGNDLLGLPYQVLDVVRDFDSVDGVNIRLLNWFGNGFFVSILMGKNRKNPILQLLQQGFSFGLSENKWDYPDLILNKNLSDDPKIIQRSDLDFHLWIKSVEIEKDPKATVASLCREVKKILSMLELPSEQSRN</sequence>
<reference evidence="2" key="1">
    <citation type="journal article" date="2019" name="Int. J. Syst. Evol. Microbiol.">
        <title>The Global Catalogue of Microorganisms (GCM) 10K type strain sequencing project: providing services to taxonomists for standard genome sequencing and annotation.</title>
        <authorList>
            <consortium name="The Broad Institute Genomics Platform"/>
            <consortium name="The Broad Institute Genome Sequencing Center for Infectious Disease"/>
            <person name="Wu L."/>
            <person name="Ma J."/>
        </authorList>
    </citation>
    <scope>NUCLEOTIDE SEQUENCE [LARGE SCALE GENOMIC DNA]</scope>
    <source>
        <strain evidence="2">JCM 16112</strain>
    </source>
</reference>
<keyword evidence="2" id="KW-1185">Reference proteome</keyword>
<proteinExistence type="predicted"/>
<protein>
    <submittedName>
        <fullName evidence="1">Uncharacterized protein</fullName>
    </submittedName>
</protein>
<evidence type="ECO:0000313" key="1">
    <source>
        <dbReference type="EMBL" id="GAA0881057.1"/>
    </source>
</evidence>
<accession>A0ABP3YLU3</accession>
<dbReference type="RefSeq" id="WP_343854737.1">
    <property type="nucleotide sequence ID" value="NZ_BAAAFI010000048.1"/>
</dbReference>
<dbReference type="EMBL" id="BAAAFI010000048">
    <property type="protein sequence ID" value="GAA0881057.1"/>
    <property type="molecule type" value="Genomic_DNA"/>
</dbReference>
<organism evidence="1 2">
    <name type="scientific">Algoriphagus jejuensis</name>
    <dbReference type="NCBI Taxonomy" id="419934"/>
    <lineage>
        <taxon>Bacteria</taxon>
        <taxon>Pseudomonadati</taxon>
        <taxon>Bacteroidota</taxon>
        <taxon>Cytophagia</taxon>
        <taxon>Cytophagales</taxon>
        <taxon>Cyclobacteriaceae</taxon>
        <taxon>Algoriphagus</taxon>
    </lineage>
</organism>
<dbReference type="Proteomes" id="UP001500469">
    <property type="component" value="Unassembled WGS sequence"/>
</dbReference>
<evidence type="ECO:0000313" key="2">
    <source>
        <dbReference type="Proteomes" id="UP001500469"/>
    </source>
</evidence>
<gene>
    <name evidence="1" type="ORF">GCM10009119_40270</name>
</gene>